<proteinExistence type="predicted"/>
<dbReference type="InterPro" id="IPR017853">
    <property type="entry name" value="GH"/>
</dbReference>
<dbReference type="PROSITE" id="PS51257">
    <property type="entry name" value="PROKAR_LIPOPROTEIN"/>
    <property type="match status" value="1"/>
</dbReference>
<evidence type="ECO:0000259" key="2">
    <source>
        <dbReference type="PROSITE" id="PS51910"/>
    </source>
</evidence>
<organism evidence="3 4">
    <name type="scientific">Dichomitus squalens</name>
    <dbReference type="NCBI Taxonomy" id="114155"/>
    <lineage>
        <taxon>Eukaryota</taxon>
        <taxon>Fungi</taxon>
        <taxon>Dikarya</taxon>
        <taxon>Basidiomycota</taxon>
        <taxon>Agaricomycotina</taxon>
        <taxon>Agaricomycetes</taxon>
        <taxon>Polyporales</taxon>
        <taxon>Polyporaceae</taxon>
        <taxon>Dichomitus</taxon>
    </lineage>
</organism>
<dbReference type="PROSITE" id="PS51910">
    <property type="entry name" value="GH18_2"/>
    <property type="match status" value="1"/>
</dbReference>
<evidence type="ECO:0000313" key="4">
    <source>
        <dbReference type="Proteomes" id="UP000292082"/>
    </source>
</evidence>
<reference evidence="3 4" key="1">
    <citation type="submission" date="2019-01" db="EMBL/GenBank/DDBJ databases">
        <title>Draft genome sequences of three monokaryotic isolates of the white-rot basidiomycete fungus Dichomitus squalens.</title>
        <authorList>
            <consortium name="DOE Joint Genome Institute"/>
            <person name="Lopez S.C."/>
            <person name="Andreopoulos B."/>
            <person name="Pangilinan J."/>
            <person name="Lipzen A."/>
            <person name="Riley R."/>
            <person name="Ahrendt S."/>
            <person name="Ng V."/>
            <person name="Barry K."/>
            <person name="Daum C."/>
            <person name="Grigoriev I.V."/>
            <person name="Hilden K.S."/>
            <person name="Makela M.R."/>
            <person name="de Vries R.P."/>
        </authorList>
    </citation>
    <scope>NUCLEOTIDE SEQUENCE [LARGE SCALE GENOMIC DNA]</scope>
    <source>
        <strain evidence="3 4">CBS 464.89</strain>
    </source>
</reference>
<dbReference type="GO" id="GO:0005975">
    <property type="term" value="P:carbohydrate metabolic process"/>
    <property type="evidence" value="ECO:0007669"/>
    <property type="project" value="InterPro"/>
</dbReference>
<name>A0A4Q9PS14_9APHY</name>
<dbReference type="InterPro" id="IPR001223">
    <property type="entry name" value="Glyco_hydro18_cat"/>
</dbReference>
<feature type="chain" id="PRO_5020361563" evidence="1">
    <location>
        <begin position="23"/>
        <end position="315"/>
    </location>
</feature>
<keyword evidence="4" id="KW-1185">Reference proteome</keyword>
<dbReference type="Pfam" id="PF00704">
    <property type="entry name" value="Glyco_hydro_18"/>
    <property type="match status" value="1"/>
</dbReference>
<protein>
    <submittedName>
        <fullName evidence="3">Chitinase</fullName>
    </submittedName>
</protein>
<dbReference type="Proteomes" id="UP000292082">
    <property type="component" value="Unassembled WGS sequence"/>
</dbReference>
<dbReference type="CDD" id="cd00598">
    <property type="entry name" value="GH18_chitinase-like"/>
    <property type="match status" value="1"/>
</dbReference>
<evidence type="ECO:0000313" key="3">
    <source>
        <dbReference type="EMBL" id="TBU57212.1"/>
    </source>
</evidence>
<evidence type="ECO:0000256" key="1">
    <source>
        <dbReference type="SAM" id="SignalP"/>
    </source>
</evidence>
<feature type="domain" description="GH18" evidence="2">
    <location>
        <begin position="38"/>
        <end position="315"/>
    </location>
</feature>
<keyword evidence="1" id="KW-0732">Signal</keyword>
<sequence>MTNLRFLSAFLSCSTLVSCILASSANLQRRDGFIPSGPKFVVYSASAVDEGVLPPLYEIQGFNVLNLAFLQCDGPYGQAKRWADLPIDQRQQLKAQYNAAGVSLVVAAFGANDLPTTNGLDPTTIAGTMAQFVLDNNLDGVDVDYEELELMRSQAGVGETWVSTFTQALRARLPQGQFIISHAPVAPWFEPYLCPGGCYLTVHQNVGDLIDWYNIQFYNQSPDPGYENCDTLLYNAGGSSVFEILGHGVDQSKIVIGKPASTQDMTNGGYMDPAALGTCVAQAVGQGWNAGVMTYQFPHADTAWLSAVKGSSFNQ</sequence>
<gene>
    <name evidence="3" type="ORF">BD310DRAFT_564929</name>
</gene>
<dbReference type="SUPFAM" id="SSF51445">
    <property type="entry name" value="(Trans)glycosidases"/>
    <property type="match status" value="1"/>
</dbReference>
<dbReference type="EMBL" id="ML145140">
    <property type="protein sequence ID" value="TBU57212.1"/>
    <property type="molecule type" value="Genomic_DNA"/>
</dbReference>
<dbReference type="AlphaFoldDB" id="A0A4Q9PS14"/>
<dbReference type="Gene3D" id="3.20.20.80">
    <property type="entry name" value="Glycosidases"/>
    <property type="match status" value="1"/>
</dbReference>
<feature type="signal peptide" evidence="1">
    <location>
        <begin position="1"/>
        <end position="22"/>
    </location>
</feature>
<accession>A0A4Q9PS14</accession>